<dbReference type="InterPro" id="IPR038696">
    <property type="entry name" value="IalB_sf"/>
</dbReference>
<proteinExistence type="predicted"/>
<evidence type="ECO:0000313" key="1">
    <source>
        <dbReference type="EMBL" id="PRD41295.1"/>
    </source>
</evidence>
<gene>
    <name evidence="1" type="ORF">C5748_22640</name>
</gene>
<dbReference type="InterPro" id="IPR010642">
    <property type="entry name" value="Invasion_prot_B"/>
</dbReference>
<dbReference type="Gene3D" id="2.60.40.1880">
    <property type="entry name" value="Invasion associated locus B (IalB) protein"/>
    <property type="match status" value="1"/>
</dbReference>
<dbReference type="EMBL" id="PVBR01000022">
    <property type="protein sequence ID" value="PRD41295.1"/>
    <property type="molecule type" value="Genomic_DNA"/>
</dbReference>
<organism evidence="1 2">
    <name type="scientific">Phyllobacterium phragmitis</name>
    <dbReference type="NCBI Taxonomy" id="2670329"/>
    <lineage>
        <taxon>Bacteria</taxon>
        <taxon>Pseudomonadati</taxon>
        <taxon>Pseudomonadota</taxon>
        <taxon>Alphaproteobacteria</taxon>
        <taxon>Hyphomicrobiales</taxon>
        <taxon>Phyllobacteriaceae</taxon>
        <taxon>Phyllobacterium</taxon>
    </lineage>
</organism>
<dbReference type="Pfam" id="PF06776">
    <property type="entry name" value="IalB"/>
    <property type="match status" value="1"/>
</dbReference>
<evidence type="ECO:0000313" key="2">
    <source>
        <dbReference type="Proteomes" id="UP000239434"/>
    </source>
</evidence>
<accession>A0A2S9ILC0</accession>
<reference evidence="1 2" key="1">
    <citation type="submission" date="2018-02" db="EMBL/GenBank/DDBJ databases">
        <title>The draft genome of Phyllobacterium sp. 1N-3.</title>
        <authorList>
            <person name="Liu L."/>
            <person name="Li L."/>
            <person name="Zhang X."/>
            <person name="Wang T."/>
            <person name="Liang L."/>
        </authorList>
    </citation>
    <scope>NUCLEOTIDE SEQUENCE [LARGE SCALE GENOMIC DNA]</scope>
    <source>
        <strain evidence="1 2">1N-3</strain>
    </source>
</reference>
<dbReference type="Proteomes" id="UP000239434">
    <property type="component" value="Unassembled WGS sequence"/>
</dbReference>
<dbReference type="AlphaFoldDB" id="A0A2S9ILC0"/>
<keyword evidence="2" id="KW-1185">Reference proteome</keyword>
<dbReference type="RefSeq" id="WP_105744581.1">
    <property type="nucleotide sequence ID" value="NZ_PVBR01000022.1"/>
</dbReference>
<protein>
    <submittedName>
        <fullName evidence="1">Invasion-like protein</fullName>
    </submittedName>
</protein>
<sequence>MNAPTPTIPAADATRESYGDWLLTCANQHLDGQIRRVIVLSQEQFHKETRQRVLAVELRWEAKSAKGSLVLPFGLHIPEGARLVLDGENSFATLSFHTALPIGIVANLEFDGKALAALSKGKLLKIEAVTHDTGQEVNLAVSLKGFATAFARMEALAR</sequence>
<comment type="caution">
    <text evidence="1">The sequence shown here is derived from an EMBL/GenBank/DDBJ whole genome shotgun (WGS) entry which is preliminary data.</text>
</comment>
<name>A0A2S9ILC0_9HYPH</name>